<dbReference type="PANTHER" id="PTHR38104">
    <property type="match status" value="1"/>
</dbReference>
<accession>A0A1F6UJG7</accession>
<comment type="caution">
    <text evidence="2">The sequence shown here is derived from an EMBL/GenBank/DDBJ whole genome shotgun (WGS) entry which is preliminary data.</text>
</comment>
<sequence>MKENISALLDGEVDDLERERALRALGADPALRGAWERYHLASAAIRRELDVMVAPGLADRIRDRLHHETQNDESRRPFAPRMLKITAGLAIAASVATVALLNLPPLVSPSIAPVARLATGKSVVAEARQTPPEQQRALNPYLVQHGEFTPAAGMNGMLSYVRVIGHDSVATDNANAE</sequence>
<protein>
    <recommendedName>
        <fullName evidence="1">Anti sigma-E protein RseA N-terminal domain-containing protein</fullName>
    </recommendedName>
</protein>
<reference evidence="2 3" key="1">
    <citation type="journal article" date="2016" name="Nat. Commun.">
        <title>Thousands of microbial genomes shed light on interconnected biogeochemical processes in an aquifer system.</title>
        <authorList>
            <person name="Anantharaman K."/>
            <person name="Brown C.T."/>
            <person name="Hug L.A."/>
            <person name="Sharon I."/>
            <person name="Castelle C.J."/>
            <person name="Probst A.J."/>
            <person name="Thomas B.C."/>
            <person name="Singh A."/>
            <person name="Wilkins M.J."/>
            <person name="Karaoz U."/>
            <person name="Brodie E.L."/>
            <person name="Williams K.H."/>
            <person name="Hubbard S.S."/>
            <person name="Banfield J.F."/>
        </authorList>
    </citation>
    <scope>NUCLEOTIDE SEQUENCE [LARGE SCALE GENOMIC DNA]</scope>
</reference>
<organism evidence="2 3">
    <name type="scientific">Candidatus Muproteobacteria bacterium RBG_19FT_COMBO_61_10</name>
    <dbReference type="NCBI Taxonomy" id="1817761"/>
    <lineage>
        <taxon>Bacteria</taxon>
        <taxon>Pseudomonadati</taxon>
        <taxon>Pseudomonadota</taxon>
        <taxon>Candidatus Muproteobacteria</taxon>
    </lineage>
</organism>
<dbReference type="SUPFAM" id="SSF89069">
    <property type="entry name" value="N-terminal, cytoplasmic domain of anti-sigmaE factor RseA"/>
    <property type="match status" value="1"/>
</dbReference>
<dbReference type="InterPro" id="IPR036147">
    <property type="entry name" value="Anti-sigma_E_RseA_N_sf"/>
</dbReference>
<evidence type="ECO:0000313" key="3">
    <source>
        <dbReference type="Proteomes" id="UP000177950"/>
    </source>
</evidence>
<dbReference type="InterPro" id="IPR052383">
    <property type="entry name" value="Anti-sigma-E_RseA-like"/>
</dbReference>
<feature type="domain" description="Anti sigma-E protein RseA N-terminal" evidence="1">
    <location>
        <begin position="2"/>
        <end position="74"/>
    </location>
</feature>
<dbReference type="EMBL" id="MFSV01000132">
    <property type="protein sequence ID" value="OGI57516.1"/>
    <property type="molecule type" value="Genomic_DNA"/>
</dbReference>
<evidence type="ECO:0000313" key="2">
    <source>
        <dbReference type="EMBL" id="OGI57516.1"/>
    </source>
</evidence>
<dbReference type="Gene3D" id="1.10.10.880">
    <property type="entry name" value="Anti sigma-E protein RseA, N-terminal domain"/>
    <property type="match status" value="1"/>
</dbReference>
<dbReference type="GO" id="GO:0016989">
    <property type="term" value="F:sigma factor antagonist activity"/>
    <property type="evidence" value="ECO:0007669"/>
    <property type="project" value="InterPro"/>
</dbReference>
<name>A0A1F6UJG7_9PROT</name>
<evidence type="ECO:0000259" key="1">
    <source>
        <dbReference type="Pfam" id="PF03872"/>
    </source>
</evidence>
<dbReference type="CDD" id="cd16328">
    <property type="entry name" value="RseA_N"/>
    <property type="match status" value="1"/>
</dbReference>
<proteinExistence type="predicted"/>
<dbReference type="PANTHER" id="PTHR38104:SF1">
    <property type="entry name" value="ANTI-SIGMA-E FACTOR RSEA"/>
    <property type="match status" value="1"/>
</dbReference>
<dbReference type="Pfam" id="PF03872">
    <property type="entry name" value="RseA_N"/>
    <property type="match status" value="1"/>
</dbReference>
<dbReference type="Proteomes" id="UP000177950">
    <property type="component" value="Unassembled WGS sequence"/>
</dbReference>
<dbReference type="InterPro" id="IPR005572">
    <property type="entry name" value="Anti-sigma_E_RseA_N"/>
</dbReference>
<dbReference type="AlphaFoldDB" id="A0A1F6UJG7"/>
<gene>
    <name evidence="2" type="ORF">A2V58_04255</name>
</gene>